<evidence type="ECO:0000313" key="3">
    <source>
        <dbReference type="Proteomes" id="UP000016801"/>
    </source>
</evidence>
<evidence type="ECO:0000256" key="1">
    <source>
        <dbReference type="SAM" id="MobiDB-lite"/>
    </source>
</evidence>
<accession>M1VW45</accession>
<sequence length="54" mass="5695">MATPPQGAGNSHDLRTPVNATQGARDFLFSGSTPLTVGQDANRLIAELDRDRAS</sequence>
<evidence type="ECO:0000313" key="2">
    <source>
        <dbReference type="EMBL" id="CCE30632.1"/>
    </source>
</evidence>
<comment type="caution">
    <text evidence="2">The sequence shown here is derived from an EMBL/GenBank/DDBJ whole genome shotgun (WGS) entry which is preliminary data.</text>
</comment>
<gene>
    <name evidence="2" type="ORF">CPUR_04481</name>
</gene>
<dbReference type="EMBL" id="CAGA01000023">
    <property type="protein sequence ID" value="CCE30632.1"/>
    <property type="molecule type" value="Genomic_DNA"/>
</dbReference>
<dbReference type="VEuPathDB" id="FungiDB:CPUR_04481"/>
<keyword evidence="3" id="KW-1185">Reference proteome</keyword>
<dbReference type="Proteomes" id="UP000016801">
    <property type="component" value="Unassembled WGS sequence"/>
</dbReference>
<reference evidence="2 3" key="1">
    <citation type="journal article" date="2013" name="PLoS Genet.">
        <title>Plant-symbiotic fungi as chemical engineers: Multi-genome analysis of the Clavicipitaceae reveals dynamics of alkaloid loci.</title>
        <authorList>
            <person name="Schardl C.L."/>
            <person name="Young C.A."/>
            <person name="Hesse U."/>
            <person name="Amyotte S.G."/>
            <person name="Andreeva K."/>
            <person name="Calie P.J."/>
            <person name="Fleetwood D.J."/>
            <person name="Haws D.C."/>
            <person name="Moore N."/>
            <person name="Oeser B."/>
            <person name="Panaccione D.G."/>
            <person name="Schweri K.K."/>
            <person name="Voisey C.R."/>
            <person name="Farman M.L."/>
            <person name="Jaromczyk J.W."/>
            <person name="Roe B.A."/>
            <person name="O'Sullivan D.M."/>
            <person name="Scott B."/>
            <person name="Tudzynski P."/>
            <person name="An Z."/>
            <person name="Arnaoudova E.G."/>
            <person name="Bullock C.T."/>
            <person name="Charlton N.D."/>
            <person name="Chen L."/>
            <person name="Cox M."/>
            <person name="Dinkins R.D."/>
            <person name="Florea S."/>
            <person name="Glenn A.E."/>
            <person name="Gordon A."/>
            <person name="Gueldener U."/>
            <person name="Harris D.R."/>
            <person name="Hollin W."/>
            <person name="Jaromczyk J."/>
            <person name="Johnson R.D."/>
            <person name="Khan A.K."/>
            <person name="Leistner E."/>
            <person name="Leuchtmann A."/>
            <person name="Li C."/>
            <person name="Liu J."/>
            <person name="Liu J."/>
            <person name="Liu M."/>
            <person name="Mace W."/>
            <person name="Machado C."/>
            <person name="Nagabhyru P."/>
            <person name="Pan J."/>
            <person name="Schmid J."/>
            <person name="Sugawara K."/>
            <person name="Steiner U."/>
            <person name="Takach J.E."/>
            <person name="Tanaka E."/>
            <person name="Webb J.S."/>
            <person name="Wilson E.V."/>
            <person name="Wiseman J.L."/>
            <person name="Yoshida R."/>
            <person name="Zeng Z."/>
        </authorList>
    </citation>
    <scope>NUCLEOTIDE SEQUENCE [LARGE SCALE GENOMIC DNA]</scope>
    <source>
        <strain evidence="2 3">20.1</strain>
    </source>
</reference>
<proteinExistence type="predicted"/>
<dbReference type="HOGENOM" id="CLU_3050162_0_0_1"/>
<dbReference type="OrthoDB" id="10452498at2759"/>
<name>M1VW45_CLAP2</name>
<feature type="region of interest" description="Disordered" evidence="1">
    <location>
        <begin position="1"/>
        <end position="22"/>
    </location>
</feature>
<organism evidence="2 3">
    <name type="scientific">Claviceps purpurea (strain 20.1)</name>
    <name type="common">Ergot fungus</name>
    <name type="synonym">Sphacelia segetum</name>
    <dbReference type="NCBI Taxonomy" id="1111077"/>
    <lineage>
        <taxon>Eukaryota</taxon>
        <taxon>Fungi</taxon>
        <taxon>Dikarya</taxon>
        <taxon>Ascomycota</taxon>
        <taxon>Pezizomycotina</taxon>
        <taxon>Sordariomycetes</taxon>
        <taxon>Hypocreomycetidae</taxon>
        <taxon>Hypocreales</taxon>
        <taxon>Clavicipitaceae</taxon>
        <taxon>Claviceps</taxon>
    </lineage>
</organism>
<protein>
    <submittedName>
        <fullName evidence="2">Uncharacterized protein</fullName>
    </submittedName>
</protein>
<dbReference type="AlphaFoldDB" id="M1VW45"/>